<dbReference type="GO" id="GO:0016788">
    <property type="term" value="F:hydrolase activity, acting on ester bonds"/>
    <property type="evidence" value="ECO:0007669"/>
    <property type="project" value="InterPro"/>
</dbReference>
<gene>
    <name evidence="3" type="ORF">L210DRAFT_3388808</name>
</gene>
<dbReference type="SUPFAM" id="SSF88723">
    <property type="entry name" value="PIN domain-like"/>
    <property type="match status" value="1"/>
</dbReference>
<name>A0AAD4GJY1_BOLED</name>
<comment type="similarity">
    <text evidence="1">Belongs to the asteroid family.</text>
</comment>
<comment type="caution">
    <text evidence="3">The sequence shown here is derived from an EMBL/GenBank/DDBJ whole genome shotgun (WGS) entry which is preliminary data.</text>
</comment>
<sequence length="843" mass="93250">MGVHGLTTYLRENQYALGKTRQFPPARVTDKTITTIVVDGLSFIFELYQQSRLPWVYGGEYDAFARCVVQVLKAWIAVGLRVYFVFDGARPNLKIPTVINRLTRTNVHNSVLFFRTSPTSRSTPRFLHENRIIPPLVFLSCIETLEGLAKENPELEVHFADEEGDPYAVELAGRLGAYVVGNDSDFVILNSGRYAGYIALREMLWTAPLPVNEPPSAHEDQEDGFTVVSKTKNRTNPASRQTCSGLIPPEETSLSDLVLSVVVYTPSTLATHLKLPTTLLPLLASLIGNDFSNTTTQRTVQSLFFERSLTLSQRITRTANTLSSIVNAAVQQRKARHRVGSVMDLIDRTVNALLVRSPSSLAMGEIDSIVDRVVDATLQYAIDKYEGDVYGSASLWPTPICVLHGGDTCPLLNLFSRAILHSREPGNVDGTPPEDSLLMLRSLYVKAFRAGKLQPQITDILSTGTFWPRIFLDNPDFENVAISIGRPIRSWVYALLDDGVGLPEAPEEELADGSVSGGDETEEDPDELVDVVEEDSDPDADLLAPLRGELRRLRGTEQDSSLAVPTSASSRSRSRPPARPKYVSEYVRRGTRIAPEEVSVPDLAALMMSSGFDESIDTEAWVPVQLRSLEERMALFLHILGSNVPAVENVSPDRLMGVLVLRWIVQTLHQRAVESGMSKERELERWTRHEAHALLAFCESPHSINVDDTTSHANGLATSLPSTIPLADRNVQLMAQVLMAIETIHLLSQVLFVTEQVPANIQALSGERFHAYLTTPVPEDVLAPDVWDACTASLEDAFALERQRKGKKTRVEQVKPVARANNRTTRTTRPGQGFFSVLVDDIA</sequence>
<dbReference type="PANTHER" id="PTHR15665">
    <property type="entry name" value="ASTEROID PROTEIN"/>
    <property type="match status" value="1"/>
</dbReference>
<dbReference type="AlphaFoldDB" id="A0AAD4GJY1"/>
<evidence type="ECO:0000256" key="2">
    <source>
        <dbReference type="SAM" id="MobiDB-lite"/>
    </source>
</evidence>
<dbReference type="PANTHER" id="PTHR15665:SF1">
    <property type="entry name" value="PROTEIN ASTEROID HOMOLOG 1"/>
    <property type="match status" value="1"/>
</dbReference>
<organism evidence="3 4">
    <name type="scientific">Boletus edulis BED1</name>
    <dbReference type="NCBI Taxonomy" id="1328754"/>
    <lineage>
        <taxon>Eukaryota</taxon>
        <taxon>Fungi</taxon>
        <taxon>Dikarya</taxon>
        <taxon>Basidiomycota</taxon>
        <taxon>Agaricomycotina</taxon>
        <taxon>Agaricomycetes</taxon>
        <taxon>Agaricomycetidae</taxon>
        <taxon>Boletales</taxon>
        <taxon>Boletineae</taxon>
        <taxon>Boletaceae</taxon>
        <taxon>Boletoideae</taxon>
        <taxon>Boletus</taxon>
    </lineage>
</organism>
<evidence type="ECO:0000256" key="1">
    <source>
        <dbReference type="ARBA" id="ARBA00007398"/>
    </source>
</evidence>
<feature type="region of interest" description="Disordered" evidence="2">
    <location>
        <begin position="504"/>
        <end position="527"/>
    </location>
</feature>
<dbReference type="Proteomes" id="UP001194468">
    <property type="component" value="Unassembled WGS sequence"/>
</dbReference>
<feature type="region of interest" description="Disordered" evidence="2">
    <location>
        <begin position="554"/>
        <end position="581"/>
    </location>
</feature>
<reference evidence="3" key="2">
    <citation type="journal article" date="2020" name="Nat. Commun.">
        <title>Large-scale genome sequencing of mycorrhizal fungi provides insights into the early evolution of symbiotic traits.</title>
        <authorList>
            <person name="Miyauchi S."/>
            <person name="Kiss E."/>
            <person name="Kuo A."/>
            <person name="Drula E."/>
            <person name="Kohler A."/>
            <person name="Sanchez-Garcia M."/>
            <person name="Morin E."/>
            <person name="Andreopoulos B."/>
            <person name="Barry K.W."/>
            <person name="Bonito G."/>
            <person name="Buee M."/>
            <person name="Carver A."/>
            <person name="Chen C."/>
            <person name="Cichocki N."/>
            <person name="Clum A."/>
            <person name="Culley D."/>
            <person name="Crous P.W."/>
            <person name="Fauchery L."/>
            <person name="Girlanda M."/>
            <person name="Hayes R.D."/>
            <person name="Keri Z."/>
            <person name="LaButti K."/>
            <person name="Lipzen A."/>
            <person name="Lombard V."/>
            <person name="Magnuson J."/>
            <person name="Maillard F."/>
            <person name="Murat C."/>
            <person name="Nolan M."/>
            <person name="Ohm R.A."/>
            <person name="Pangilinan J."/>
            <person name="Pereira M.F."/>
            <person name="Perotto S."/>
            <person name="Peter M."/>
            <person name="Pfister S."/>
            <person name="Riley R."/>
            <person name="Sitrit Y."/>
            <person name="Stielow J.B."/>
            <person name="Szollosi G."/>
            <person name="Zifcakova L."/>
            <person name="Stursova M."/>
            <person name="Spatafora J.W."/>
            <person name="Tedersoo L."/>
            <person name="Vaario L.M."/>
            <person name="Yamada A."/>
            <person name="Yan M."/>
            <person name="Wang P."/>
            <person name="Xu J."/>
            <person name="Bruns T."/>
            <person name="Baldrian P."/>
            <person name="Vilgalys R."/>
            <person name="Dunand C."/>
            <person name="Henrissat B."/>
            <person name="Grigoriev I.V."/>
            <person name="Hibbett D."/>
            <person name="Nagy L.G."/>
            <person name="Martin F.M."/>
        </authorList>
    </citation>
    <scope>NUCLEOTIDE SEQUENCE</scope>
    <source>
        <strain evidence="3">BED1</strain>
    </source>
</reference>
<protein>
    <recommendedName>
        <fullName evidence="5">Asteroid domain-containing protein</fullName>
    </recommendedName>
</protein>
<accession>A0AAD4GJY1</accession>
<evidence type="ECO:0000313" key="3">
    <source>
        <dbReference type="EMBL" id="KAF8448662.1"/>
    </source>
</evidence>
<reference evidence="3" key="1">
    <citation type="submission" date="2019-10" db="EMBL/GenBank/DDBJ databases">
        <authorList>
            <consortium name="DOE Joint Genome Institute"/>
            <person name="Kuo A."/>
            <person name="Miyauchi S."/>
            <person name="Kiss E."/>
            <person name="Drula E."/>
            <person name="Kohler A."/>
            <person name="Sanchez-Garcia M."/>
            <person name="Andreopoulos B."/>
            <person name="Barry K.W."/>
            <person name="Bonito G."/>
            <person name="Buee M."/>
            <person name="Carver A."/>
            <person name="Chen C."/>
            <person name="Cichocki N."/>
            <person name="Clum A."/>
            <person name="Culley D."/>
            <person name="Crous P.W."/>
            <person name="Fauchery L."/>
            <person name="Girlanda M."/>
            <person name="Hayes R."/>
            <person name="Keri Z."/>
            <person name="LaButti K."/>
            <person name="Lipzen A."/>
            <person name="Lombard V."/>
            <person name="Magnuson J."/>
            <person name="Maillard F."/>
            <person name="Morin E."/>
            <person name="Murat C."/>
            <person name="Nolan M."/>
            <person name="Ohm R."/>
            <person name="Pangilinan J."/>
            <person name="Pereira M."/>
            <person name="Perotto S."/>
            <person name="Peter M."/>
            <person name="Riley R."/>
            <person name="Sitrit Y."/>
            <person name="Stielow B."/>
            <person name="Szollosi G."/>
            <person name="Zifcakova L."/>
            <person name="Stursova M."/>
            <person name="Spatafora J.W."/>
            <person name="Tedersoo L."/>
            <person name="Vaario L.-M."/>
            <person name="Yamada A."/>
            <person name="Yan M."/>
            <person name="Wang P."/>
            <person name="Xu J."/>
            <person name="Bruns T."/>
            <person name="Baldrian P."/>
            <person name="Vilgalys R."/>
            <person name="Henrissat B."/>
            <person name="Grigoriev I.V."/>
            <person name="Hibbett D."/>
            <person name="Nagy L.G."/>
            <person name="Martin F.M."/>
        </authorList>
    </citation>
    <scope>NUCLEOTIDE SEQUENCE</scope>
    <source>
        <strain evidence="3">BED1</strain>
    </source>
</reference>
<dbReference type="InterPro" id="IPR029060">
    <property type="entry name" value="PIN-like_dom_sf"/>
</dbReference>
<keyword evidence="4" id="KW-1185">Reference proteome</keyword>
<dbReference type="Gene3D" id="3.40.50.1010">
    <property type="entry name" value="5'-nuclease"/>
    <property type="match status" value="1"/>
</dbReference>
<dbReference type="InterPro" id="IPR019974">
    <property type="entry name" value="XPG_CS"/>
</dbReference>
<evidence type="ECO:0008006" key="5">
    <source>
        <dbReference type="Google" id="ProtNLM"/>
    </source>
</evidence>
<dbReference type="EMBL" id="WHUW01000003">
    <property type="protein sequence ID" value="KAF8448662.1"/>
    <property type="molecule type" value="Genomic_DNA"/>
</dbReference>
<evidence type="ECO:0000313" key="4">
    <source>
        <dbReference type="Proteomes" id="UP001194468"/>
    </source>
</evidence>
<dbReference type="InterPro" id="IPR026832">
    <property type="entry name" value="Asteroid"/>
</dbReference>
<proteinExistence type="inferred from homology"/>
<dbReference type="PROSITE" id="PS00841">
    <property type="entry name" value="XPG_1"/>
    <property type="match status" value="1"/>
</dbReference>